<accession>A0A1G8YC62</accession>
<evidence type="ECO:0000256" key="6">
    <source>
        <dbReference type="ARBA" id="ARBA00022630"/>
    </source>
</evidence>
<comment type="catalytic activity">
    <reaction evidence="14">
        <text>L-lysine + NADPH + O2 = N(6)-hydroxy-L-lysine + NADP(+) + H2O</text>
        <dbReference type="Rhea" id="RHEA:23228"/>
        <dbReference type="ChEBI" id="CHEBI:15377"/>
        <dbReference type="ChEBI" id="CHEBI:15379"/>
        <dbReference type="ChEBI" id="CHEBI:32551"/>
        <dbReference type="ChEBI" id="CHEBI:57783"/>
        <dbReference type="ChEBI" id="CHEBI:57820"/>
        <dbReference type="ChEBI" id="CHEBI:58349"/>
        <dbReference type="EC" id="1.14.13.59"/>
    </reaction>
</comment>
<comment type="pathway">
    <text evidence="2">Siderophore biosynthesis.</text>
</comment>
<evidence type="ECO:0000256" key="2">
    <source>
        <dbReference type="ARBA" id="ARBA00004924"/>
    </source>
</evidence>
<evidence type="ECO:0000256" key="3">
    <source>
        <dbReference type="ARBA" id="ARBA00007588"/>
    </source>
</evidence>
<evidence type="ECO:0000256" key="10">
    <source>
        <dbReference type="ARBA" id="ARBA00029939"/>
    </source>
</evidence>
<dbReference type="InterPro" id="IPR025700">
    <property type="entry name" value="Lys/Orn_oxygenase"/>
</dbReference>
<proteinExistence type="inferred from homology"/>
<organism evidence="15 16">
    <name type="scientific">Sediminibacillus albus</name>
    <dbReference type="NCBI Taxonomy" id="407036"/>
    <lineage>
        <taxon>Bacteria</taxon>
        <taxon>Bacillati</taxon>
        <taxon>Bacillota</taxon>
        <taxon>Bacilli</taxon>
        <taxon>Bacillales</taxon>
        <taxon>Bacillaceae</taxon>
        <taxon>Sediminibacillus</taxon>
    </lineage>
</organism>
<dbReference type="EC" id="1.14.13.59" evidence="4"/>
<evidence type="ECO:0000256" key="14">
    <source>
        <dbReference type="ARBA" id="ARBA00048407"/>
    </source>
</evidence>
<evidence type="ECO:0000256" key="13">
    <source>
        <dbReference type="ARBA" id="ARBA00032738"/>
    </source>
</evidence>
<evidence type="ECO:0000256" key="12">
    <source>
        <dbReference type="ARBA" id="ARBA00032493"/>
    </source>
</evidence>
<keyword evidence="7" id="KW-0274">FAD</keyword>
<dbReference type="PANTHER" id="PTHR42802">
    <property type="entry name" value="MONOOXYGENASE"/>
    <property type="match status" value="1"/>
</dbReference>
<dbReference type="InterPro" id="IPR036188">
    <property type="entry name" value="FAD/NAD-bd_sf"/>
</dbReference>
<dbReference type="AlphaFoldDB" id="A0A1G8YC62"/>
<comment type="cofactor">
    <cofactor evidence="1">
        <name>FAD</name>
        <dbReference type="ChEBI" id="CHEBI:57692"/>
    </cofactor>
</comment>
<dbReference type="EMBL" id="FNFL01000002">
    <property type="protein sequence ID" value="SDK00442.1"/>
    <property type="molecule type" value="Genomic_DNA"/>
</dbReference>
<dbReference type="Gene3D" id="3.50.50.60">
    <property type="entry name" value="FAD/NAD(P)-binding domain"/>
    <property type="match status" value="1"/>
</dbReference>
<evidence type="ECO:0000256" key="9">
    <source>
        <dbReference type="ARBA" id="ARBA00023002"/>
    </source>
</evidence>
<dbReference type="RefSeq" id="WP_093212711.1">
    <property type="nucleotide sequence ID" value="NZ_FNFL01000002.1"/>
</dbReference>
<evidence type="ECO:0000256" key="5">
    <source>
        <dbReference type="ARBA" id="ARBA00016406"/>
    </source>
</evidence>
<evidence type="ECO:0000256" key="7">
    <source>
        <dbReference type="ARBA" id="ARBA00022827"/>
    </source>
</evidence>
<evidence type="ECO:0000313" key="16">
    <source>
        <dbReference type="Proteomes" id="UP000198694"/>
    </source>
</evidence>
<evidence type="ECO:0000256" key="4">
    <source>
        <dbReference type="ARBA" id="ARBA00013076"/>
    </source>
</evidence>
<evidence type="ECO:0000256" key="1">
    <source>
        <dbReference type="ARBA" id="ARBA00001974"/>
    </source>
</evidence>
<dbReference type="GO" id="GO:0006879">
    <property type="term" value="P:intracellular iron ion homeostasis"/>
    <property type="evidence" value="ECO:0007669"/>
    <property type="project" value="TreeGrafter"/>
</dbReference>
<dbReference type="GO" id="GO:0047091">
    <property type="term" value="F:L-lysine 6-monooxygenase (NADPH) activity"/>
    <property type="evidence" value="ECO:0007669"/>
    <property type="project" value="UniProtKB-EC"/>
</dbReference>
<reference evidence="15 16" key="1">
    <citation type="submission" date="2016-10" db="EMBL/GenBank/DDBJ databases">
        <authorList>
            <person name="de Groot N.N."/>
        </authorList>
    </citation>
    <scope>NUCLEOTIDE SEQUENCE [LARGE SCALE GENOMIC DNA]</scope>
    <source>
        <strain evidence="15 16">CGMCC 1.6502</strain>
    </source>
</reference>
<sequence length="434" mass="50143">MYEKYYDLIGVGFGPAGIALETAIRDFEETGDEESYKRLFLEQNKSSAWMPEMLLPGTDIQHHFLRDFATPRNPRSKYTFSNYLFEKGRVFSFGLLGIPSRTEWSDYVQWVAKQVEEKAHYNEEVKLIEPLLVNNQVDGLKVHTKDKLNNKEMVYQTKNIVLNSGRKPFIPAIFKDKTGDKVIHASKFNSAVKKMDKHDNPTFTVVGSGQNSVEIMLYLANKFPNSKINSVIRHTGFRLYELGHFTNEVFFPDFTNYFYSLSQKKRNSLFEQIKHTNYSAVDNDVSEALYWKVYEDKIRGEEQIKLYRCKEINSVSTEPDYYSVNFKDIYSGEEGSIDTDYIILCTGFYEETYPEVLEPMKEYINFNNDNSISISQDYRVETKANVKANIYLNGLTERTHGIGDAASFTMMATKAQRILDSMEKSKLVEKGGVL</sequence>
<gene>
    <name evidence="15" type="ORF">SAMN05216243_1535</name>
</gene>
<comment type="similarity">
    <text evidence="3">Belongs to the lysine N(6)-hydroxylase/L-ornithine N(5)-oxygenase family.</text>
</comment>
<dbReference type="PANTHER" id="PTHR42802:SF1">
    <property type="entry name" value="L-ORNITHINE N(5)-MONOOXYGENASE"/>
    <property type="match status" value="1"/>
</dbReference>
<name>A0A1G8YC62_9BACI</name>
<dbReference type="STRING" id="407036.SAMN05216243_1535"/>
<dbReference type="Pfam" id="PF13434">
    <property type="entry name" value="Lys_Orn_oxgnase"/>
    <property type="match status" value="1"/>
</dbReference>
<keyword evidence="6" id="KW-0285">Flavoprotein</keyword>
<dbReference type="SUPFAM" id="SSF51905">
    <property type="entry name" value="FAD/NAD(P)-binding domain"/>
    <property type="match status" value="1"/>
</dbReference>
<evidence type="ECO:0000256" key="8">
    <source>
        <dbReference type="ARBA" id="ARBA00022857"/>
    </source>
</evidence>
<dbReference type="OrthoDB" id="7527071at2"/>
<keyword evidence="16" id="KW-1185">Reference proteome</keyword>
<dbReference type="Proteomes" id="UP000198694">
    <property type="component" value="Unassembled WGS sequence"/>
</dbReference>
<keyword evidence="8" id="KW-0521">NADP</keyword>
<keyword evidence="9" id="KW-0560">Oxidoreductase</keyword>
<evidence type="ECO:0000256" key="11">
    <source>
        <dbReference type="ARBA" id="ARBA00031158"/>
    </source>
</evidence>
<evidence type="ECO:0000313" key="15">
    <source>
        <dbReference type="EMBL" id="SDK00442.1"/>
    </source>
</evidence>
<protein>
    <recommendedName>
        <fullName evidence="5">L-lysine N6-monooxygenase MbtG</fullName>
        <ecNumber evidence="4">1.14.13.59</ecNumber>
    </recommendedName>
    <alternativeName>
        <fullName evidence="13">Lysine 6-N-hydroxylase</fullName>
    </alternativeName>
    <alternativeName>
        <fullName evidence="12">Lysine N6-hydroxylase</fullName>
    </alternativeName>
    <alternativeName>
        <fullName evidence="10">Lysine-N-oxygenase</fullName>
    </alternativeName>
    <alternativeName>
        <fullName evidence="11">Mycobactin synthase protein G</fullName>
    </alternativeName>
</protein>